<accession>A0A2G6QCM6</accession>
<proteinExistence type="predicted"/>
<protein>
    <submittedName>
        <fullName evidence="1">Uncharacterized protein</fullName>
    </submittedName>
</protein>
<reference evidence="1 2" key="1">
    <citation type="submission" date="2017-09" db="EMBL/GenBank/DDBJ databases">
        <title>Biocontrol bacteria screening and application from spent mushroom substrate.</title>
        <authorList>
            <person name="Sun X."/>
        </authorList>
    </citation>
    <scope>NUCLEOTIDE SEQUENCE [LARGE SCALE GENOMIC DNA]</scope>
    <source>
        <strain evidence="1 2">100374</strain>
    </source>
</reference>
<gene>
    <name evidence="1" type="ORF">CO726_13355</name>
</gene>
<dbReference type="EMBL" id="NWUW01000008">
    <property type="protein sequence ID" value="PIE94572.1"/>
    <property type="molecule type" value="Genomic_DNA"/>
</dbReference>
<organism evidence="1 2">
    <name type="scientific">Bacillus fungorum</name>
    <dbReference type="NCBI Taxonomy" id="2039284"/>
    <lineage>
        <taxon>Bacteria</taxon>
        <taxon>Bacillati</taxon>
        <taxon>Bacillota</taxon>
        <taxon>Bacilli</taxon>
        <taxon>Bacillales</taxon>
        <taxon>Bacillaceae</taxon>
        <taxon>Bacillus</taxon>
    </lineage>
</organism>
<keyword evidence="2" id="KW-1185">Reference proteome</keyword>
<name>A0A2G6QCM6_9BACI</name>
<comment type="caution">
    <text evidence="1">The sequence shown here is derived from an EMBL/GenBank/DDBJ whole genome shotgun (WGS) entry which is preliminary data.</text>
</comment>
<evidence type="ECO:0000313" key="2">
    <source>
        <dbReference type="Proteomes" id="UP000228484"/>
    </source>
</evidence>
<dbReference type="Proteomes" id="UP000228484">
    <property type="component" value="Unassembled WGS sequence"/>
</dbReference>
<sequence>MDKQYSNQNRGEKLTERMMTTPVVWPGDKKAFFTICFSYSPFQGEGQKHPISFRIKRMSLLW</sequence>
<dbReference type="AlphaFoldDB" id="A0A2G6QCM6"/>
<evidence type="ECO:0000313" key="1">
    <source>
        <dbReference type="EMBL" id="PIE94572.1"/>
    </source>
</evidence>